<dbReference type="RefSeq" id="WP_009883240.1">
    <property type="nucleotide sequence ID" value="NZ_AAGP01000014.1"/>
</dbReference>
<accession>A0A1D7W0L3</accession>
<evidence type="ECO:0000313" key="18">
    <source>
        <dbReference type="Proteomes" id="UP000094793"/>
    </source>
</evidence>
<evidence type="ECO:0000256" key="2">
    <source>
        <dbReference type="ARBA" id="ARBA00004754"/>
    </source>
</evidence>
<gene>
    <name evidence="10" type="primary">uraD</name>
    <name evidence="14" type="ORF">BAUR920_00482</name>
    <name evidence="15" type="ORF">BAURA63_01175</name>
    <name evidence="16" type="ORF">BAURA86_02115</name>
    <name evidence="9" type="ORF">BLSMQ_0833</name>
    <name evidence="13" type="ORF">CIK59_11495</name>
    <name evidence="12" type="ORF">CIK62_07180</name>
    <name evidence="11" type="ORF">CIK79_12020</name>
    <name evidence="10" type="ORF">CXR23_04290</name>
    <name evidence="17" type="ORF">EB834_02830</name>
</gene>
<evidence type="ECO:0000313" key="16">
    <source>
        <dbReference type="EMBL" id="SMX91550.1"/>
    </source>
</evidence>
<comment type="pathway">
    <text evidence="2">Purine metabolism; urate degradation; (S)-allantoin from urate: step 3/3.</text>
</comment>
<evidence type="ECO:0000313" key="22">
    <source>
        <dbReference type="Proteomes" id="UP000234289"/>
    </source>
</evidence>
<dbReference type="eggNOG" id="COG3195">
    <property type="taxonomic scope" value="Bacteria"/>
</dbReference>
<dbReference type="PANTHER" id="PTHR43466">
    <property type="entry name" value="2-OXO-4-HYDROXY-4-CARBOXY-5-UREIDOIMIDAZOLINE DECARBOXYLASE-RELATED"/>
    <property type="match status" value="1"/>
</dbReference>
<reference evidence="22" key="5">
    <citation type="submission" date="2017-03" db="EMBL/GenBank/DDBJ databases">
        <authorList>
            <person name="Monnet C."/>
        </authorList>
    </citation>
    <scope>NUCLEOTIDE SEQUENCE [LARGE SCALE GENOMIC DNA]</scope>
    <source>
        <strain evidence="22">CNRZ 920</strain>
    </source>
</reference>
<dbReference type="InterPro" id="IPR036778">
    <property type="entry name" value="OHCU_decarboxylase_sf"/>
</dbReference>
<keyword evidence="5" id="KW-0210">Decarboxylase</keyword>
<dbReference type="EMBL" id="FXZG01000002">
    <property type="protein sequence ID" value="SMX68394.1"/>
    <property type="molecule type" value="Genomic_DNA"/>
</dbReference>
<reference evidence="10 25" key="8">
    <citation type="submission" date="2019-01" db="EMBL/GenBank/DDBJ databases">
        <title>Comparative genomic analysis of Brevibacterium aurantiacum sheds light on its evolution and its adaptation to smear-ripened cheeses.</title>
        <authorList>
            <person name="Moineau S."/>
        </authorList>
    </citation>
    <scope>NUCLEOTIDE SEQUENCE [LARGE SCALE GENOMIC DNA]</scope>
    <source>
        <strain evidence="10 25">SMQ-1417</strain>
    </source>
</reference>
<name>A0A1D7W0L3_BREAU</name>
<evidence type="ECO:0000259" key="8">
    <source>
        <dbReference type="Pfam" id="PF09349"/>
    </source>
</evidence>
<dbReference type="InterPro" id="IPR017595">
    <property type="entry name" value="OHCU_decarboxylase-2"/>
</dbReference>
<dbReference type="Proteomes" id="UP000218377">
    <property type="component" value="Unassembled WGS sequence"/>
</dbReference>
<evidence type="ECO:0000256" key="1">
    <source>
        <dbReference type="ARBA" id="ARBA00001163"/>
    </source>
</evidence>
<dbReference type="GeneID" id="60905212"/>
<dbReference type="NCBIfam" id="NF010372">
    <property type="entry name" value="PRK13798.1"/>
    <property type="match status" value="1"/>
</dbReference>
<accession>A0A2H1HZT8</accession>
<reference evidence="17 26" key="7">
    <citation type="submission" date="2018-10" db="EMBL/GenBank/DDBJ databases">
        <title>Brevibacterium genomes from Austrain hard cheese rinds.</title>
        <authorList>
            <person name="Anast J.M."/>
            <person name="Dzieciol M."/>
            <person name="Schultz D.L."/>
            <person name="Mann E."/>
            <person name="Wagner M."/>
            <person name="Schmitz-Esser S."/>
        </authorList>
    </citation>
    <scope>NUCLEOTIDE SEQUENCE [LARGE SCALE GENOMIC DNA]</scope>
    <source>
        <strain evidence="17 26">L261</strain>
    </source>
</reference>
<dbReference type="InterPro" id="IPR018020">
    <property type="entry name" value="OHCU_decarboxylase"/>
</dbReference>
<reference evidence="9" key="1">
    <citation type="submission" date="2016-09" db="EMBL/GenBank/DDBJ databases">
        <title>Complete Genome Sequence of Brevibacterium aurantiacum SMQ-1335.</title>
        <authorList>
            <person name="de Melo A.G."/>
            <person name="Labrie S.J."/>
            <person name="Dumaresq J."/>
            <person name="Roberts R.J."/>
            <person name="Tremblay D.M."/>
            <person name="Moineau S."/>
        </authorList>
    </citation>
    <scope>NUCLEOTIDE SEQUENCE</scope>
    <source>
        <strain evidence="9">SMQ-1335</strain>
    </source>
</reference>
<evidence type="ECO:0000313" key="14">
    <source>
        <dbReference type="EMBL" id="SMX68394.1"/>
    </source>
</evidence>
<reference evidence="19 20" key="3">
    <citation type="journal article" date="2017" name="Elife">
        <title>Extensive horizontal gene transfer in cheese-associated bacteria.</title>
        <authorList>
            <person name="Bonham K.S."/>
            <person name="Wolfe B.E."/>
            <person name="Dutton R.J."/>
        </authorList>
    </citation>
    <scope>NUCLEOTIDE SEQUENCE [LARGE SCALE GENOMIC DNA]</scope>
    <source>
        <strain evidence="13 20">738_8</strain>
        <strain evidence="12 19">900_6</strain>
        <strain evidence="11 21">JB5</strain>
    </source>
</reference>
<proteinExistence type="predicted"/>
<organism evidence="9 18">
    <name type="scientific">Brevibacterium aurantiacum</name>
    <dbReference type="NCBI Taxonomy" id="273384"/>
    <lineage>
        <taxon>Bacteria</taxon>
        <taxon>Bacillati</taxon>
        <taxon>Actinomycetota</taxon>
        <taxon>Actinomycetes</taxon>
        <taxon>Micrococcales</taxon>
        <taxon>Brevibacteriaceae</taxon>
        <taxon>Brevibacterium</taxon>
    </lineage>
</organism>
<evidence type="ECO:0000313" key="9">
    <source>
        <dbReference type="EMBL" id="AOP52547.1"/>
    </source>
</evidence>
<dbReference type="Proteomes" id="UP000217881">
    <property type="component" value="Unassembled WGS sequence"/>
</dbReference>
<dbReference type="Proteomes" id="UP000234289">
    <property type="component" value="Unassembled WGS sequence"/>
</dbReference>
<evidence type="ECO:0000313" key="20">
    <source>
        <dbReference type="Proteomes" id="UP000217881"/>
    </source>
</evidence>
<dbReference type="NCBIfam" id="TIGR03180">
    <property type="entry name" value="UraD_2"/>
    <property type="match status" value="1"/>
</dbReference>
<dbReference type="Proteomes" id="UP000094793">
    <property type="component" value="Chromosome"/>
</dbReference>
<protein>
    <recommendedName>
        <fullName evidence="3">2-oxo-4-hydroxy-4-carboxy-5-ureidoimidazoline decarboxylase</fullName>
        <ecNumber evidence="3">4.1.1.97</ecNumber>
    </recommendedName>
</protein>
<dbReference type="SUPFAM" id="SSF158694">
    <property type="entry name" value="UraD-Like"/>
    <property type="match status" value="1"/>
</dbReference>
<dbReference type="KEGG" id="blin:BLSMQ_0833"/>
<reference evidence="23 24" key="4">
    <citation type="submission" date="2017-03" db="EMBL/GenBank/DDBJ databases">
        <authorList>
            <person name="Afonso C.L."/>
            <person name="Miller P.J."/>
            <person name="Scott M.A."/>
            <person name="Spackman E."/>
            <person name="Goraichik I."/>
            <person name="Dimitrov K.M."/>
            <person name="Suarez D.L."/>
            <person name="Swayne D.E."/>
        </authorList>
    </citation>
    <scope>NUCLEOTIDE SEQUENCE [LARGE SCALE GENOMIC DNA]</scope>
    <source>
        <strain evidence="15">6</strain>
        <strain evidence="24">6(3)</strain>
        <strain evidence="16">8</strain>
        <strain evidence="23">8(6)</strain>
        <strain evidence="14">CNRZ 920</strain>
    </source>
</reference>
<dbReference type="Pfam" id="PF09349">
    <property type="entry name" value="OHCU_decarbox"/>
    <property type="match status" value="1"/>
</dbReference>
<dbReference type="PATRIC" id="fig|1703.10.peg.856"/>
<dbReference type="GO" id="GO:0006144">
    <property type="term" value="P:purine nucleobase metabolic process"/>
    <property type="evidence" value="ECO:0007669"/>
    <property type="project" value="UniProtKB-KW"/>
</dbReference>
<dbReference type="Proteomes" id="UP000234300">
    <property type="component" value="Unassembled WGS sequence"/>
</dbReference>
<dbReference type="EMBL" id="NRHA01000013">
    <property type="protein sequence ID" value="PCC53338.1"/>
    <property type="molecule type" value="Genomic_DNA"/>
</dbReference>
<dbReference type="EMBL" id="NRGO01000007">
    <property type="protein sequence ID" value="PCC50687.1"/>
    <property type="molecule type" value="Genomic_DNA"/>
</dbReference>
<evidence type="ECO:0000313" key="13">
    <source>
        <dbReference type="EMBL" id="PCC53338.1"/>
    </source>
</evidence>
<reference evidence="10 25" key="6">
    <citation type="submission" date="2017-12" db="EMBL/GenBank/DDBJ databases">
        <authorList>
            <person name="Levesque S."/>
        </authorList>
    </citation>
    <scope>NUCLEOTIDE SEQUENCE [LARGE SCALE GENOMIC DNA]</scope>
    <source>
        <strain evidence="10 25">SMQ-1417</strain>
    </source>
</reference>
<dbReference type="GO" id="GO:0051997">
    <property type="term" value="F:2-oxo-4-hydroxy-4-carboxy-5-ureidoimidazoline decarboxylase activity"/>
    <property type="evidence" value="ECO:0007669"/>
    <property type="project" value="UniProtKB-EC"/>
</dbReference>
<feature type="domain" description="Oxo-4-hydroxy-4-carboxy-5-ureidoimidazoline decarboxylase" evidence="8">
    <location>
        <begin position="7"/>
        <end position="160"/>
    </location>
</feature>
<evidence type="ECO:0000313" key="19">
    <source>
        <dbReference type="Proteomes" id="UP000217720"/>
    </source>
</evidence>
<dbReference type="EC" id="4.1.1.97" evidence="3"/>
<evidence type="ECO:0000256" key="4">
    <source>
        <dbReference type="ARBA" id="ARBA00022631"/>
    </source>
</evidence>
<evidence type="ECO:0000256" key="7">
    <source>
        <dbReference type="SAM" id="MobiDB-lite"/>
    </source>
</evidence>
<dbReference type="Proteomes" id="UP000234327">
    <property type="component" value="Unassembled WGS sequence"/>
</dbReference>
<sequence length="164" mass="17714">MDLSEFNQLSTDDARASLRPCLDVDRWIDGVVAARPFSTVEAALEAARTSAAPLTDDEINQAMSHHPRIGEKAEGSSAEAAHSSREQAGLGALDGDVQERLAAGNAAYEERFDRVFLIRAAGRSPEEILAELQRRMANTDTDELAEVGEQLIQIAALRLEGILA</sequence>
<dbReference type="EMBL" id="NRGX01000001">
    <property type="protein sequence ID" value="PCC18954.1"/>
    <property type="molecule type" value="Genomic_DNA"/>
</dbReference>
<evidence type="ECO:0000313" key="23">
    <source>
        <dbReference type="Proteomes" id="UP000234300"/>
    </source>
</evidence>
<dbReference type="EMBL" id="CP025330">
    <property type="protein sequence ID" value="AZT92455.1"/>
    <property type="molecule type" value="Genomic_DNA"/>
</dbReference>
<evidence type="ECO:0000313" key="21">
    <source>
        <dbReference type="Proteomes" id="UP000218377"/>
    </source>
</evidence>
<dbReference type="PANTHER" id="PTHR43466:SF1">
    <property type="entry name" value="2-OXO-4-HYDROXY-4-CARBOXY-5-UREIDOIMIDAZOLINE DECARBOXYLASE-RELATED"/>
    <property type="match status" value="1"/>
</dbReference>
<dbReference type="EMBL" id="FXZI01000007">
    <property type="protein sequence ID" value="SMX91550.1"/>
    <property type="molecule type" value="Genomic_DNA"/>
</dbReference>
<dbReference type="Gene3D" id="1.10.3330.10">
    <property type="entry name" value="Oxo-4-hydroxy-4-carboxy-5-ureidoimidazoline decarboxylase"/>
    <property type="match status" value="1"/>
</dbReference>
<dbReference type="EMBL" id="RHFF01000002">
    <property type="protein sequence ID" value="TGD40157.1"/>
    <property type="molecule type" value="Genomic_DNA"/>
</dbReference>
<dbReference type="Proteomes" id="UP000283000">
    <property type="component" value="Chromosome"/>
</dbReference>
<evidence type="ECO:0000313" key="26">
    <source>
        <dbReference type="Proteomes" id="UP000297736"/>
    </source>
</evidence>
<evidence type="ECO:0000256" key="6">
    <source>
        <dbReference type="ARBA" id="ARBA00023239"/>
    </source>
</evidence>
<accession>A0A2A3X446</accession>
<evidence type="ECO:0000313" key="12">
    <source>
        <dbReference type="EMBL" id="PCC50687.1"/>
    </source>
</evidence>
<evidence type="ECO:0000256" key="5">
    <source>
        <dbReference type="ARBA" id="ARBA00022793"/>
    </source>
</evidence>
<evidence type="ECO:0000313" key="25">
    <source>
        <dbReference type="Proteomes" id="UP000283000"/>
    </source>
</evidence>
<dbReference type="AlphaFoldDB" id="A0A1D7W0L3"/>
<keyword evidence="6 14" id="KW-0456">Lyase</keyword>
<dbReference type="EMBL" id="CP017150">
    <property type="protein sequence ID" value="AOP52547.1"/>
    <property type="molecule type" value="Genomic_DNA"/>
</dbReference>
<reference evidence="18" key="2">
    <citation type="submission" date="2016-09" db="EMBL/GenBank/DDBJ databases">
        <title>Complete Genome Sequence of Brevibacterium linens SMQ-1335.</title>
        <authorList>
            <person name="de Melo A.G."/>
            <person name="Labrie S.J."/>
            <person name="Dumaresq J."/>
            <person name="Roberts R.J."/>
            <person name="Tremblay D.M."/>
            <person name="Moineau S."/>
        </authorList>
    </citation>
    <scope>NUCLEOTIDE SEQUENCE [LARGE SCALE GENOMIC DNA]</scope>
    <source>
        <strain evidence="18">SMQ-1335</strain>
    </source>
</reference>
<dbReference type="Proteomes" id="UP000297736">
    <property type="component" value="Unassembled WGS sequence"/>
</dbReference>
<evidence type="ECO:0000313" key="17">
    <source>
        <dbReference type="EMBL" id="TGD40157.1"/>
    </source>
</evidence>
<dbReference type="EMBL" id="FXYZ01000004">
    <property type="protein sequence ID" value="SMX74217.1"/>
    <property type="molecule type" value="Genomic_DNA"/>
</dbReference>
<evidence type="ECO:0000313" key="24">
    <source>
        <dbReference type="Proteomes" id="UP000234327"/>
    </source>
</evidence>
<feature type="region of interest" description="Disordered" evidence="7">
    <location>
        <begin position="68"/>
        <end position="93"/>
    </location>
</feature>
<dbReference type="Proteomes" id="UP000217720">
    <property type="component" value="Unassembled WGS sequence"/>
</dbReference>
<comment type="catalytic activity">
    <reaction evidence="1">
        <text>5-hydroxy-2-oxo-4-ureido-2,5-dihydro-1H-imidazole-5-carboxylate + H(+) = (S)-allantoin + CO2</text>
        <dbReference type="Rhea" id="RHEA:26301"/>
        <dbReference type="ChEBI" id="CHEBI:15378"/>
        <dbReference type="ChEBI" id="CHEBI:15678"/>
        <dbReference type="ChEBI" id="CHEBI:16526"/>
        <dbReference type="ChEBI" id="CHEBI:58639"/>
        <dbReference type="EC" id="4.1.1.97"/>
    </reaction>
</comment>
<evidence type="ECO:0000313" key="10">
    <source>
        <dbReference type="EMBL" id="AZT92455.1"/>
    </source>
</evidence>
<dbReference type="GO" id="GO:0019628">
    <property type="term" value="P:urate catabolic process"/>
    <property type="evidence" value="ECO:0007669"/>
    <property type="project" value="TreeGrafter"/>
</dbReference>
<evidence type="ECO:0000313" key="11">
    <source>
        <dbReference type="EMBL" id="PCC18954.1"/>
    </source>
</evidence>
<keyword evidence="4" id="KW-0659">Purine metabolism</keyword>
<evidence type="ECO:0000256" key="3">
    <source>
        <dbReference type="ARBA" id="ARBA00012257"/>
    </source>
</evidence>
<evidence type="ECO:0000313" key="15">
    <source>
        <dbReference type="EMBL" id="SMX74217.1"/>
    </source>
</evidence>
<dbReference type="OrthoDB" id="5243781at2"/>